<dbReference type="AlphaFoldDB" id="A0A177EB67"/>
<evidence type="ECO:0000313" key="1">
    <source>
        <dbReference type="EMBL" id="OAG28249.1"/>
    </source>
</evidence>
<gene>
    <name evidence="1" type="ORF">TH606_02535</name>
</gene>
<comment type="caution">
    <text evidence="1">The sequence shown here is derived from an EMBL/GenBank/DDBJ whole genome shotgun (WGS) entry which is preliminary data.</text>
</comment>
<accession>A0A177EB67</accession>
<reference evidence="1 2" key="1">
    <citation type="submission" date="2016-02" db="EMBL/GenBank/DDBJ databases">
        <title>Draft genome sequence of Thermodesulfatator sp. S606.</title>
        <authorList>
            <person name="Lai Q."/>
            <person name="Cao J."/>
            <person name="Dupont S."/>
            <person name="Shao Z."/>
            <person name="Jebbar M."/>
            <person name="Alain K."/>
        </authorList>
    </citation>
    <scope>NUCLEOTIDE SEQUENCE [LARGE SCALE GENOMIC DNA]</scope>
    <source>
        <strain evidence="1 2">S606</strain>
    </source>
</reference>
<protein>
    <submittedName>
        <fullName evidence="1">Uncharacterized protein</fullName>
    </submittedName>
</protein>
<dbReference type="Proteomes" id="UP000076964">
    <property type="component" value="Unassembled WGS sequence"/>
</dbReference>
<dbReference type="STRING" id="1795632.TH606_02535"/>
<dbReference type="RefSeq" id="WP_068541128.1">
    <property type="nucleotide sequence ID" value="NZ_LSFI01000008.1"/>
</dbReference>
<name>A0A177EB67_9BACT</name>
<keyword evidence="2" id="KW-1185">Reference proteome</keyword>
<evidence type="ECO:0000313" key="2">
    <source>
        <dbReference type="Proteomes" id="UP000076964"/>
    </source>
</evidence>
<dbReference type="EMBL" id="LSFI01000008">
    <property type="protein sequence ID" value="OAG28249.1"/>
    <property type="molecule type" value="Genomic_DNA"/>
</dbReference>
<dbReference type="OrthoDB" id="9800021at2"/>
<sequence>MKIYFDPDIPKEIQEDIKQVVEEQVEGPCPSCGCDEIYVSLIDNTLDVKCYDCGESFFELELEIEEQQTA</sequence>
<dbReference type="SUPFAM" id="SSF57783">
    <property type="entry name" value="Zinc beta-ribbon"/>
    <property type="match status" value="1"/>
</dbReference>
<proteinExistence type="predicted"/>
<organism evidence="1 2">
    <name type="scientific">Thermodesulfatator autotrophicus</name>
    <dbReference type="NCBI Taxonomy" id="1795632"/>
    <lineage>
        <taxon>Bacteria</taxon>
        <taxon>Pseudomonadati</taxon>
        <taxon>Thermodesulfobacteriota</taxon>
        <taxon>Thermodesulfobacteria</taxon>
        <taxon>Thermodesulfobacteriales</taxon>
        <taxon>Thermodesulfatatoraceae</taxon>
        <taxon>Thermodesulfatator</taxon>
    </lineage>
</organism>